<evidence type="ECO:0000259" key="3">
    <source>
        <dbReference type="Pfam" id="PF00326"/>
    </source>
</evidence>
<organism evidence="4 5">
    <name type="scientific">Fuerstiella marisgermanici</name>
    <dbReference type="NCBI Taxonomy" id="1891926"/>
    <lineage>
        <taxon>Bacteria</taxon>
        <taxon>Pseudomonadati</taxon>
        <taxon>Planctomycetota</taxon>
        <taxon>Planctomycetia</taxon>
        <taxon>Planctomycetales</taxon>
        <taxon>Planctomycetaceae</taxon>
        <taxon>Fuerstiella</taxon>
    </lineage>
</organism>
<dbReference type="InterPro" id="IPR029058">
    <property type="entry name" value="AB_hydrolase_fold"/>
</dbReference>
<keyword evidence="5" id="KW-1185">Reference proteome</keyword>
<dbReference type="STRING" id="1891926.Fuma_04415"/>
<proteinExistence type="predicted"/>
<dbReference type="Gene3D" id="3.40.50.1820">
    <property type="entry name" value="alpha/beta hydrolase"/>
    <property type="match status" value="1"/>
</dbReference>
<dbReference type="InterPro" id="IPR050955">
    <property type="entry name" value="Plant_Biomass_Hydrol_Est"/>
</dbReference>
<dbReference type="PANTHER" id="PTHR43037:SF1">
    <property type="entry name" value="BLL1128 PROTEIN"/>
    <property type="match status" value="1"/>
</dbReference>
<name>A0A1P8WL41_9PLAN</name>
<feature type="chain" id="PRO_5013270004" evidence="2">
    <location>
        <begin position="21"/>
        <end position="687"/>
    </location>
</feature>
<feature type="domain" description="Peptidase S9 prolyl oligopeptidase catalytic" evidence="3">
    <location>
        <begin position="216"/>
        <end position="355"/>
    </location>
</feature>
<evidence type="ECO:0000313" key="5">
    <source>
        <dbReference type="Proteomes" id="UP000187735"/>
    </source>
</evidence>
<accession>A0A1P8WL41</accession>
<dbReference type="AlphaFoldDB" id="A0A1P8WL41"/>
<dbReference type="SUPFAM" id="SSF53474">
    <property type="entry name" value="alpha/beta-Hydrolases"/>
    <property type="match status" value="1"/>
</dbReference>
<dbReference type="KEGG" id="fmr:Fuma_04415"/>
<dbReference type="EMBL" id="CP017641">
    <property type="protein sequence ID" value="APZ94776.1"/>
    <property type="molecule type" value="Genomic_DNA"/>
</dbReference>
<evidence type="ECO:0000313" key="4">
    <source>
        <dbReference type="EMBL" id="APZ94776.1"/>
    </source>
</evidence>
<keyword evidence="1 2" id="KW-0732">Signal</keyword>
<gene>
    <name evidence="4" type="ORF">Fuma_04415</name>
</gene>
<dbReference type="Pfam" id="PF00326">
    <property type="entry name" value="Peptidase_S9"/>
    <property type="match status" value="1"/>
</dbReference>
<dbReference type="OrthoDB" id="236649at2"/>
<sequence precursor="true">MPNRIAFLLVPFLCFSSAFADGERDNNPEVVRRIPKAGVPVPEERANSLRAGLSELQGKIAQVQKVGDANAKALLPDVMIFERAVRVALDYDEFFSPKDIDKADALLVEGSARADQLLAGEPEWPNQSGLIVRGYVSRIDHTVQPYGLVVPKTYAFNHSVPTRCDLWFHGRGETLSEVNFIWDRMKNPGRYTPEHTIMLHPYGRYSNAFKFAGEVDVLEALEDAQKRYRIDEDRISVRGFSMGGAACWQFAVHYPDRWFAANPGAGFSETPQFLDFFQKETLNPTPWEKQLWNLYDCDKYAANLAHCPTIAYSGENDIQKQAADVMEAALKEHGIRLRHIIGAGMGHKIDDVSKRTIEKVMTTLADREHTSFPRNLRFQTHTLKYNRMYWLTVDALDDHWKPASIHLQPRFDESDSSKFDMRCSVDNISAFTVDFPAGTFSDDPEEDPDFPLPVALWLEVGNGKPNERILGEGPFSDGSARLQVHRSDDGKWCAGPPDDSLRKRHNLQGPIDDAFMDSFVFVRPTGKAANEAAGKWAEAELERAIEHWRRHFRGDARVVDDTDVTDELIESANLVLWGDPSSNSVMAKVADKLPVKWTDKQIVVGQKTYDAGHHAPILIYPNPLNQNRYVVFNSSFTFRDYAYLNNARQVPMLPDWAVVDLRTPPGNVWPGKVVAADFFDEQWQLKK</sequence>
<evidence type="ECO:0000256" key="2">
    <source>
        <dbReference type="SAM" id="SignalP"/>
    </source>
</evidence>
<feature type="signal peptide" evidence="2">
    <location>
        <begin position="1"/>
        <end position="20"/>
    </location>
</feature>
<dbReference type="InterPro" id="IPR001375">
    <property type="entry name" value="Peptidase_S9_cat"/>
</dbReference>
<evidence type="ECO:0000256" key="1">
    <source>
        <dbReference type="ARBA" id="ARBA00022729"/>
    </source>
</evidence>
<dbReference type="GO" id="GO:0008236">
    <property type="term" value="F:serine-type peptidase activity"/>
    <property type="evidence" value="ECO:0007669"/>
    <property type="project" value="InterPro"/>
</dbReference>
<reference evidence="4 5" key="1">
    <citation type="journal article" date="2016" name="Front. Microbiol.">
        <title>Fuerstia marisgermanicae gen. nov., sp. nov., an Unusual Member of the Phylum Planctomycetes from the German Wadden Sea.</title>
        <authorList>
            <person name="Kohn T."/>
            <person name="Heuer A."/>
            <person name="Jogler M."/>
            <person name="Vollmers J."/>
            <person name="Boedeker C."/>
            <person name="Bunk B."/>
            <person name="Rast P."/>
            <person name="Borchert D."/>
            <person name="Glockner I."/>
            <person name="Freese H.M."/>
            <person name="Klenk H.P."/>
            <person name="Overmann J."/>
            <person name="Kaster A.K."/>
            <person name="Rohde M."/>
            <person name="Wiegand S."/>
            <person name="Jogler C."/>
        </authorList>
    </citation>
    <scope>NUCLEOTIDE SEQUENCE [LARGE SCALE GENOMIC DNA]</scope>
    <source>
        <strain evidence="4 5">NH11</strain>
    </source>
</reference>
<protein>
    <submittedName>
        <fullName evidence="4">Prolyl oligopeptidase family protein</fullName>
    </submittedName>
</protein>
<dbReference type="RefSeq" id="WP_077026037.1">
    <property type="nucleotide sequence ID" value="NZ_CP017641.1"/>
</dbReference>
<dbReference type="PANTHER" id="PTHR43037">
    <property type="entry name" value="UNNAMED PRODUCT-RELATED"/>
    <property type="match status" value="1"/>
</dbReference>
<dbReference type="GO" id="GO:0006508">
    <property type="term" value="P:proteolysis"/>
    <property type="evidence" value="ECO:0007669"/>
    <property type="project" value="InterPro"/>
</dbReference>
<dbReference type="Proteomes" id="UP000187735">
    <property type="component" value="Chromosome"/>
</dbReference>